<dbReference type="InterPro" id="IPR017871">
    <property type="entry name" value="ABC_transporter-like_CS"/>
</dbReference>
<sequence length="561" mass="62683">MWKMNKLLVRLYQVIEAEQKKHVWILLVLMVLTSVTELAGIGAIVPLMMVASYPEKINDFGLLIPDWLLVGNNLLIVSGAIFLVFIVISNLVQIFTQFFLNRFSQGVASKLGNRLLVYYLHQPLVFHLNSDSKQLQSYMINELDRVGTNIIAPALRFFSRVISIALVSAVVFVLSPIIAISLMAVLVGAYWLIFRVLRGRAENNGREISRLSTKRIQYLIEGFEGIRELLIYQKQQLYTDSYAKTNLQISRSQADNLTLGFAPHYLVELVALVGMLVITLSFMISMGGIVNALPWIAFYAMAAFRLIPAFQQAYLALASMRGSQASLELLIDDLEKSKLFRPGLIDEVDVNPINVIQLKNMDFSFNGEFKLFSKLNYSFFNDGITLLKGPSGLGKSTLANLIMGLLKPDSGEVQYDQQPSAYGLIGLVPQHVFLLNATVEKNIAFGKKIDPKRISWAIKMAEIDFLSQDGAQQIVEDSGKNFSGGQRQRLGLARALYQEHSWLVLDEATSALDADLEEKIIASIQSYSKNHGVIVISHSSAWESKADKILDLQQQHSEPAS</sequence>
<dbReference type="InterPro" id="IPR039421">
    <property type="entry name" value="Type_1_exporter"/>
</dbReference>
<dbReference type="Pfam" id="PF00005">
    <property type="entry name" value="ABC_tran"/>
    <property type="match status" value="1"/>
</dbReference>
<dbReference type="InterPro" id="IPR003439">
    <property type="entry name" value="ABC_transporter-like_ATP-bd"/>
</dbReference>
<evidence type="ECO:0000256" key="7">
    <source>
        <dbReference type="SAM" id="Phobius"/>
    </source>
</evidence>
<evidence type="ECO:0000313" key="10">
    <source>
        <dbReference type="EMBL" id="PVZ71853.1"/>
    </source>
</evidence>
<feature type="domain" description="ABC transmembrane type-1" evidence="9">
    <location>
        <begin position="24"/>
        <end position="312"/>
    </location>
</feature>
<feature type="transmembrane region" description="Helical" evidence="7">
    <location>
        <begin position="23"/>
        <end position="47"/>
    </location>
</feature>
<evidence type="ECO:0000256" key="4">
    <source>
        <dbReference type="ARBA" id="ARBA00022840"/>
    </source>
</evidence>
<dbReference type="SUPFAM" id="SSF52540">
    <property type="entry name" value="P-loop containing nucleoside triphosphate hydrolases"/>
    <property type="match status" value="1"/>
</dbReference>
<dbReference type="SMART" id="SM00382">
    <property type="entry name" value="AAA"/>
    <property type="match status" value="1"/>
</dbReference>
<comment type="caution">
    <text evidence="10">The sequence shown here is derived from an EMBL/GenBank/DDBJ whole genome shotgun (WGS) entry which is preliminary data.</text>
</comment>
<keyword evidence="4" id="KW-0067">ATP-binding</keyword>
<keyword evidence="3" id="KW-0547">Nucleotide-binding</keyword>
<dbReference type="Gene3D" id="1.20.1560.10">
    <property type="entry name" value="ABC transporter type 1, transmembrane domain"/>
    <property type="match status" value="1"/>
</dbReference>
<dbReference type="Pfam" id="PF00664">
    <property type="entry name" value="ABC_membrane"/>
    <property type="match status" value="1"/>
</dbReference>
<evidence type="ECO:0000259" key="8">
    <source>
        <dbReference type="PROSITE" id="PS50893"/>
    </source>
</evidence>
<feature type="transmembrane region" description="Helical" evidence="7">
    <location>
        <begin position="265"/>
        <end position="284"/>
    </location>
</feature>
<proteinExistence type="predicted"/>
<reference evidence="10 11" key="1">
    <citation type="submission" date="2018-04" db="EMBL/GenBank/DDBJ databases">
        <title>Thalassorhabdus spongiae gen. nov., sp. nov., isolated from a marine sponge in South-West Iceland.</title>
        <authorList>
            <person name="Knobloch S."/>
            <person name="Daussin A."/>
            <person name="Johannsson R."/>
            <person name="Marteinsson V.T."/>
        </authorList>
    </citation>
    <scope>NUCLEOTIDE SEQUENCE [LARGE SCALE GENOMIC DNA]</scope>
    <source>
        <strain evidence="10 11">Hp12</strain>
    </source>
</reference>
<keyword evidence="6 7" id="KW-0472">Membrane</keyword>
<dbReference type="GO" id="GO:0034040">
    <property type="term" value="F:ATPase-coupled lipid transmembrane transporter activity"/>
    <property type="evidence" value="ECO:0007669"/>
    <property type="project" value="TreeGrafter"/>
</dbReference>
<evidence type="ECO:0000256" key="2">
    <source>
        <dbReference type="ARBA" id="ARBA00022692"/>
    </source>
</evidence>
<dbReference type="AlphaFoldDB" id="A0A2V1H060"/>
<dbReference type="InterPro" id="IPR011527">
    <property type="entry name" value="ABC1_TM_dom"/>
</dbReference>
<dbReference type="PANTHER" id="PTHR24221:SF654">
    <property type="entry name" value="ATP-BINDING CASSETTE SUB-FAMILY B MEMBER 6"/>
    <property type="match status" value="1"/>
</dbReference>
<evidence type="ECO:0000256" key="3">
    <source>
        <dbReference type="ARBA" id="ARBA00022741"/>
    </source>
</evidence>
<dbReference type="GO" id="GO:0005886">
    <property type="term" value="C:plasma membrane"/>
    <property type="evidence" value="ECO:0007669"/>
    <property type="project" value="UniProtKB-SubCell"/>
</dbReference>
<keyword evidence="2 7" id="KW-0812">Transmembrane</keyword>
<dbReference type="PANTHER" id="PTHR24221">
    <property type="entry name" value="ATP-BINDING CASSETTE SUB-FAMILY B"/>
    <property type="match status" value="1"/>
</dbReference>
<gene>
    <name evidence="10" type="ORF">DC094_02170</name>
</gene>
<evidence type="ECO:0008006" key="12">
    <source>
        <dbReference type="Google" id="ProtNLM"/>
    </source>
</evidence>
<keyword evidence="11" id="KW-1185">Reference proteome</keyword>
<dbReference type="EMBL" id="QDDL01000001">
    <property type="protein sequence ID" value="PVZ71853.1"/>
    <property type="molecule type" value="Genomic_DNA"/>
</dbReference>
<evidence type="ECO:0000259" key="9">
    <source>
        <dbReference type="PROSITE" id="PS50929"/>
    </source>
</evidence>
<dbReference type="InterPro" id="IPR027417">
    <property type="entry name" value="P-loop_NTPase"/>
</dbReference>
<dbReference type="PROSITE" id="PS50929">
    <property type="entry name" value="ABC_TM1F"/>
    <property type="match status" value="1"/>
</dbReference>
<keyword evidence="5 7" id="KW-1133">Transmembrane helix</keyword>
<feature type="transmembrane region" description="Helical" evidence="7">
    <location>
        <begin position="164"/>
        <end position="193"/>
    </location>
</feature>
<evidence type="ECO:0000256" key="6">
    <source>
        <dbReference type="ARBA" id="ARBA00023136"/>
    </source>
</evidence>
<feature type="transmembrane region" description="Helical" evidence="7">
    <location>
        <begin position="67"/>
        <end position="92"/>
    </location>
</feature>
<dbReference type="PROSITE" id="PS00211">
    <property type="entry name" value="ABC_TRANSPORTER_1"/>
    <property type="match status" value="1"/>
</dbReference>
<dbReference type="PROSITE" id="PS50893">
    <property type="entry name" value="ABC_TRANSPORTER_2"/>
    <property type="match status" value="1"/>
</dbReference>
<dbReference type="GO" id="GO:0016887">
    <property type="term" value="F:ATP hydrolysis activity"/>
    <property type="evidence" value="ECO:0007669"/>
    <property type="project" value="InterPro"/>
</dbReference>
<organism evidence="10 11">
    <name type="scientific">Pelagibaculum spongiae</name>
    <dbReference type="NCBI Taxonomy" id="2080658"/>
    <lineage>
        <taxon>Bacteria</taxon>
        <taxon>Pseudomonadati</taxon>
        <taxon>Pseudomonadota</taxon>
        <taxon>Gammaproteobacteria</taxon>
        <taxon>Oceanospirillales</taxon>
        <taxon>Pelagibaculum</taxon>
    </lineage>
</organism>
<comment type="subcellular location">
    <subcellularLocation>
        <location evidence="1">Cell membrane</location>
        <topology evidence="1">Multi-pass membrane protein</topology>
    </subcellularLocation>
</comment>
<evidence type="ECO:0000313" key="11">
    <source>
        <dbReference type="Proteomes" id="UP000244906"/>
    </source>
</evidence>
<protein>
    <recommendedName>
        <fullName evidence="12">ABC transporter ATP-binding protein</fullName>
    </recommendedName>
</protein>
<feature type="domain" description="ABC transporter" evidence="8">
    <location>
        <begin position="356"/>
        <end position="561"/>
    </location>
</feature>
<dbReference type="InterPro" id="IPR036640">
    <property type="entry name" value="ABC1_TM_sf"/>
</dbReference>
<dbReference type="GO" id="GO:0140359">
    <property type="term" value="F:ABC-type transporter activity"/>
    <property type="evidence" value="ECO:0007669"/>
    <property type="project" value="InterPro"/>
</dbReference>
<name>A0A2V1H060_9GAMM</name>
<dbReference type="InterPro" id="IPR003593">
    <property type="entry name" value="AAA+_ATPase"/>
</dbReference>
<evidence type="ECO:0000256" key="1">
    <source>
        <dbReference type="ARBA" id="ARBA00004651"/>
    </source>
</evidence>
<dbReference type="Proteomes" id="UP000244906">
    <property type="component" value="Unassembled WGS sequence"/>
</dbReference>
<dbReference type="GO" id="GO:0005524">
    <property type="term" value="F:ATP binding"/>
    <property type="evidence" value="ECO:0007669"/>
    <property type="project" value="UniProtKB-KW"/>
</dbReference>
<dbReference type="Gene3D" id="3.40.50.300">
    <property type="entry name" value="P-loop containing nucleotide triphosphate hydrolases"/>
    <property type="match status" value="1"/>
</dbReference>
<dbReference type="SUPFAM" id="SSF90123">
    <property type="entry name" value="ABC transporter transmembrane region"/>
    <property type="match status" value="1"/>
</dbReference>
<dbReference type="CDD" id="cd03228">
    <property type="entry name" value="ABCC_MRP_Like"/>
    <property type="match status" value="1"/>
</dbReference>
<evidence type="ECO:0000256" key="5">
    <source>
        <dbReference type="ARBA" id="ARBA00022989"/>
    </source>
</evidence>
<accession>A0A2V1H060</accession>
<feature type="transmembrane region" description="Helical" evidence="7">
    <location>
        <begin position="296"/>
        <end position="317"/>
    </location>
</feature>